<accession>A0A6A6GPB8</accession>
<dbReference type="EMBL" id="ML992501">
    <property type="protein sequence ID" value="KAF2227468.1"/>
    <property type="molecule type" value="Genomic_DNA"/>
</dbReference>
<sequence length="77" mass="8707">MQPKVRGNTSTSASCHGFVWSMACLDRDNRGIIQRGRYFTVKQIPPAASQVRGSRQEDLVKFLILACSKLRHQCRTV</sequence>
<protein>
    <submittedName>
        <fullName evidence="1">Uncharacterized protein</fullName>
    </submittedName>
</protein>
<reference evidence="2" key="1">
    <citation type="journal article" date="2020" name="Stud. Mycol.">
        <title>101 Dothideomycetes genomes: A test case for predicting lifestyles and emergence of pathogens.</title>
        <authorList>
            <person name="Haridas S."/>
            <person name="Albert R."/>
            <person name="Binder M."/>
            <person name="Bloem J."/>
            <person name="LaButti K."/>
            <person name="Salamov A."/>
            <person name="Andreopoulos B."/>
            <person name="Baker S."/>
            <person name="Barry K."/>
            <person name="Bills G."/>
            <person name="Bluhm B."/>
            <person name="Cannon C."/>
            <person name="Castanera R."/>
            <person name="Culley D."/>
            <person name="Daum C."/>
            <person name="Ezra D."/>
            <person name="Gonzalez J."/>
            <person name="Henrissat B."/>
            <person name="Kuo A."/>
            <person name="Liang C."/>
            <person name="Lipzen A."/>
            <person name="Lutzoni F."/>
            <person name="Magnuson J."/>
            <person name="Mondo S."/>
            <person name="Nolan M."/>
            <person name="Ohm R."/>
            <person name="Pangilinan J."/>
            <person name="Park H.-J."/>
            <person name="Ramirez L."/>
            <person name="Alfaro M."/>
            <person name="Sun H."/>
            <person name="Tritt A."/>
            <person name="Yoshinaga Y."/>
            <person name="Zwiers L.-H."/>
            <person name="Turgeon B."/>
            <person name="Goodwin S."/>
            <person name="Spatafora J."/>
            <person name="Crous P."/>
            <person name="Grigoriev I."/>
        </authorList>
    </citation>
    <scope>NUCLEOTIDE SEQUENCE [LARGE SCALE GENOMIC DNA]</scope>
    <source>
        <strain evidence="2">CECT 20119</strain>
    </source>
</reference>
<dbReference type="Proteomes" id="UP000799538">
    <property type="component" value="Unassembled WGS sequence"/>
</dbReference>
<keyword evidence="2" id="KW-1185">Reference proteome</keyword>
<dbReference type="OrthoDB" id="10400106at2759"/>
<gene>
    <name evidence="1" type="ORF">BDZ85DRAFT_254369</name>
</gene>
<evidence type="ECO:0000313" key="1">
    <source>
        <dbReference type="EMBL" id="KAF2227468.1"/>
    </source>
</evidence>
<dbReference type="PROSITE" id="PS51257">
    <property type="entry name" value="PROKAR_LIPOPROTEIN"/>
    <property type="match status" value="1"/>
</dbReference>
<evidence type="ECO:0000313" key="2">
    <source>
        <dbReference type="Proteomes" id="UP000799538"/>
    </source>
</evidence>
<name>A0A6A6GPB8_9PEZI</name>
<organism evidence="1 2">
    <name type="scientific">Elsinoe ampelina</name>
    <dbReference type="NCBI Taxonomy" id="302913"/>
    <lineage>
        <taxon>Eukaryota</taxon>
        <taxon>Fungi</taxon>
        <taxon>Dikarya</taxon>
        <taxon>Ascomycota</taxon>
        <taxon>Pezizomycotina</taxon>
        <taxon>Dothideomycetes</taxon>
        <taxon>Dothideomycetidae</taxon>
        <taxon>Myriangiales</taxon>
        <taxon>Elsinoaceae</taxon>
        <taxon>Elsinoe</taxon>
    </lineage>
</organism>
<proteinExistence type="predicted"/>
<dbReference type="AlphaFoldDB" id="A0A6A6GPB8"/>